<organism evidence="7 8">
    <name type="scientific">Tegillarca granosa</name>
    <name type="common">Malaysian cockle</name>
    <name type="synonym">Anadara granosa</name>
    <dbReference type="NCBI Taxonomy" id="220873"/>
    <lineage>
        <taxon>Eukaryota</taxon>
        <taxon>Metazoa</taxon>
        <taxon>Spiralia</taxon>
        <taxon>Lophotrochozoa</taxon>
        <taxon>Mollusca</taxon>
        <taxon>Bivalvia</taxon>
        <taxon>Autobranchia</taxon>
        <taxon>Pteriomorphia</taxon>
        <taxon>Arcoida</taxon>
        <taxon>Arcoidea</taxon>
        <taxon>Arcidae</taxon>
        <taxon>Tegillarca</taxon>
    </lineage>
</organism>
<keyword evidence="4 6" id="KW-0333">Golgi apparatus</keyword>
<evidence type="ECO:0000256" key="6">
    <source>
        <dbReference type="RuleBase" id="RU000680"/>
    </source>
</evidence>
<gene>
    <name evidence="7" type="ORF">KUTeg_009035</name>
</gene>
<evidence type="ECO:0000313" key="8">
    <source>
        <dbReference type="Proteomes" id="UP001217089"/>
    </source>
</evidence>
<reference evidence="7 8" key="1">
    <citation type="submission" date="2022-12" db="EMBL/GenBank/DDBJ databases">
        <title>Chromosome-level genome of Tegillarca granosa.</title>
        <authorList>
            <person name="Kim J."/>
        </authorList>
    </citation>
    <scope>NUCLEOTIDE SEQUENCE [LARGE SCALE GENOMIC DNA]</scope>
    <source>
        <strain evidence="7">Teg-2019</strain>
        <tissue evidence="7">Adductor muscle</tissue>
    </source>
</reference>
<evidence type="ECO:0000313" key="7">
    <source>
        <dbReference type="EMBL" id="KAJ8313407.1"/>
    </source>
</evidence>
<comment type="subcellular location">
    <subcellularLocation>
        <location evidence="1 6">Cell membrane</location>
        <topology evidence="1 6">Peripheral membrane protein</topology>
    </subcellularLocation>
    <subcellularLocation>
        <location evidence="6">Golgi apparatus membrane</location>
        <topology evidence="6">Peripheral membrane protein</topology>
    </subcellularLocation>
    <subcellularLocation>
        <location evidence="6">Membrane</location>
        <location evidence="6">Caveola</location>
        <topology evidence="6">Peripheral membrane protein</topology>
    </subcellularLocation>
</comment>
<comment type="caution">
    <text evidence="7">The sequence shown here is derived from an EMBL/GenBank/DDBJ whole genome shotgun (WGS) entry which is preliminary data.</text>
</comment>
<accession>A0ABQ9FC23</accession>
<dbReference type="InterPro" id="IPR001612">
    <property type="entry name" value="Caveolin"/>
</dbReference>
<protein>
    <recommendedName>
        <fullName evidence="6">Caveolin</fullName>
    </recommendedName>
</protein>
<evidence type="ECO:0000256" key="3">
    <source>
        <dbReference type="ARBA" id="ARBA00022475"/>
    </source>
</evidence>
<keyword evidence="3 6" id="KW-1003">Cell membrane</keyword>
<evidence type="ECO:0000256" key="5">
    <source>
        <dbReference type="ARBA" id="ARBA00023136"/>
    </source>
</evidence>
<comment type="function">
    <text evidence="6">May act as a scaffolding protein within caveolar membranes. Interacts directly with G-protein alpha subunits and can functionally regulate their activity.</text>
</comment>
<keyword evidence="5 6" id="KW-0472">Membrane</keyword>
<evidence type="ECO:0000256" key="2">
    <source>
        <dbReference type="ARBA" id="ARBA00010988"/>
    </source>
</evidence>
<dbReference type="Pfam" id="PF01146">
    <property type="entry name" value="Caveolin"/>
    <property type="match status" value="1"/>
</dbReference>
<evidence type="ECO:0000256" key="4">
    <source>
        <dbReference type="ARBA" id="ARBA00023034"/>
    </source>
</evidence>
<dbReference type="EMBL" id="JARBDR010000367">
    <property type="protein sequence ID" value="KAJ8313407.1"/>
    <property type="molecule type" value="Genomic_DNA"/>
</dbReference>
<name>A0ABQ9FC23_TEGGR</name>
<keyword evidence="8" id="KW-1185">Reference proteome</keyword>
<dbReference type="PANTHER" id="PTHR10844">
    <property type="entry name" value="CAVEOLIN"/>
    <property type="match status" value="1"/>
</dbReference>
<dbReference type="PANTHER" id="PTHR10844:SF19">
    <property type="entry name" value="CAVEOLIN-2"/>
    <property type="match status" value="1"/>
</dbReference>
<sequence>MIGVGREYALLSMSEIYESDYIDFNSVIAEQNSYRSFDMVWDFSRYCFDCWKDCCYGLITLVCGCWIAGAWGMTMAHLAFPNIWCKTPFILTIKLFTFHFFQRCFKAVIDCCIVPWTSSCSKFFRVFQVEIVKKEPEVKRQPSAVRAPLPVVKAPIPPNTPEKEDSFHDIFLGQRENMTKSVQRTLGLYMGKQKQQKHSTEAEDMTFE</sequence>
<comment type="similarity">
    <text evidence="2 6">Belongs to the caveolin family.</text>
</comment>
<proteinExistence type="inferred from homology"/>
<dbReference type="Proteomes" id="UP001217089">
    <property type="component" value="Unassembled WGS sequence"/>
</dbReference>
<evidence type="ECO:0000256" key="1">
    <source>
        <dbReference type="ARBA" id="ARBA00004202"/>
    </source>
</evidence>